<feature type="repeat" description="PPR" evidence="6">
    <location>
        <begin position="214"/>
        <end position="248"/>
    </location>
</feature>
<evidence type="ECO:0000256" key="6">
    <source>
        <dbReference type="PROSITE-ProRule" id="PRU00708"/>
    </source>
</evidence>
<keyword evidence="3" id="KW-0677">Repeat</keyword>
<dbReference type="STRING" id="4615.A0A199VK99"/>
<dbReference type="Pfam" id="PF17177">
    <property type="entry name" value="PPR_long"/>
    <property type="match status" value="1"/>
</dbReference>
<sequence>MARVAARAISCGITLARRLCTAAAEEEAGAAAAASASASAAKGKALYRRLSALGADPSASAAETLNGWVREKKAVSKPELIGYVKALRRYKKHKHALELMDWMESRGMELSPGNHATRLDLISKVKGLDSAESYFSSLPDTAKNQQTYCALLNSYAELKLAEKAISLYEKMKELNFTSTTLIHNVLMTLHMKLEQPEKIPELFREMKANSVSPDNFSYCILMRSYAAVNDIESVEKVVREMKEGKVALDWSIYSNLAAHYNSAGLYEKAEAALKNLEQVMDKRDRMPFHYLVSLYAGAGNLPEVIRVWKRYREAFKRPTNASYLIVLQAFSKLDGIDALKECFEEWESAYEIYDMRVANLVIDAYLKKDRVVDAENIRERAVSKGYADLRTFNLFVDYYLKNHQIDLALECFEAGIEGVKKNERKPTKEIVDKFFRFFEESKDTDLLESFCESLKKQNCLDEEAYESLVRIKDDGIELRSEAFESVKRAIIRTRRTRSRMAKNPILLRLLLPLPFRGIAPARGLSTAAAEAEPETAKKEATAAAADSKPLYRRLSALGGAPEGSVAKTLNKWVREGRSVRAVELMKYVKELRKYKRHTHALELMDWMVKTRGMNMSYTNHAIRLDLIYKVRGIESAEEYFSALPEAAKNARTYGALLNCYCTAKMEEKATSLYRKMDELSLASSTLVHNNLMSLYTKLGHPEKVLGQFQAMKAKNIAPDNLTCCILMTSYASADDIASVEGVINEMEEEESVTLHWSAYSTLAGIYISSGLLSKAEAALKKLEGLIGSREREPFHFLMSLYAGTGNLGEVNRVWSSLKAQFTKITNTGYLIMLQALNKLDDAEGMKEIYKEWESIYVTHDVKLTNLMIGAFLRGDSTEEAEAIWARASEKGAVFDFRTCELFIDHYLKRSETGPALKWLEMAISLAKGDEWKLDNEKVNKYLSCFEEAKDAEGAEKFLKCLKRSGSVDSSELTRLAVRQILRSVEG</sequence>
<evidence type="ECO:0000313" key="8">
    <source>
        <dbReference type="EMBL" id="OAY77301.1"/>
    </source>
</evidence>
<dbReference type="Proteomes" id="UP000092600">
    <property type="component" value="Unassembled WGS sequence"/>
</dbReference>
<evidence type="ECO:0000313" key="9">
    <source>
        <dbReference type="Proteomes" id="UP000092600"/>
    </source>
</evidence>
<proteinExistence type="inferred from homology"/>
<comment type="similarity">
    <text evidence="2">Belongs to the PPR family. P subfamily.</text>
</comment>
<accession>A0A199VK99</accession>
<dbReference type="PANTHER" id="PTHR45717:SF8">
    <property type="entry name" value="OS01G0301000 PROTEIN"/>
    <property type="match status" value="1"/>
</dbReference>
<dbReference type="GO" id="GO:0005739">
    <property type="term" value="C:mitochondrion"/>
    <property type="evidence" value="ECO:0007669"/>
    <property type="project" value="UniProtKB-SubCell"/>
</dbReference>
<dbReference type="FunFam" id="1.25.40.10:FF:000385">
    <property type="entry name" value="Pentatricopeptide repeat-containing protein mitochondrial"/>
    <property type="match status" value="2"/>
</dbReference>
<comment type="subcellular location">
    <subcellularLocation>
        <location evidence="1">Mitochondrion</location>
    </subcellularLocation>
</comment>
<dbReference type="NCBIfam" id="TIGR00756">
    <property type="entry name" value="PPR"/>
    <property type="match status" value="4"/>
</dbReference>
<gene>
    <name evidence="8" type="ORF">ACMD2_01707</name>
</gene>
<dbReference type="SUPFAM" id="SSF48452">
    <property type="entry name" value="TPR-like"/>
    <property type="match status" value="1"/>
</dbReference>
<dbReference type="PANTHER" id="PTHR45717">
    <property type="entry name" value="OS12G0527900 PROTEIN"/>
    <property type="match status" value="1"/>
</dbReference>
<protein>
    <submittedName>
        <fullName evidence="8">Pentatricopeptide repeat-containing protein, mitochondrial</fullName>
    </submittedName>
</protein>
<evidence type="ECO:0000256" key="1">
    <source>
        <dbReference type="ARBA" id="ARBA00004173"/>
    </source>
</evidence>
<dbReference type="InterPro" id="IPR002885">
    <property type="entry name" value="PPR_rpt"/>
</dbReference>
<keyword evidence="5" id="KW-0496">Mitochondrion</keyword>
<dbReference type="Gene3D" id="1.25.40.10">
    <property type="entry name" value="Tetratricopeptide repeat domain"/>
    <property type="match status" value="4"/>
</dbReference>
<dbReference type="EMBL" id="LSRQ01001555">
    <property type="protein sequence ID" value="OAY77301.1"/>
    <property type="molecule type" value="Genomic_DNA"/>
</dbReference>
<evidence type="ECO:0000256" key="2">
    <source>
        <dbReference type="ARBA" id="ARBA00007626"/>
    </source>
</evidence>
<name>A0A199VK99_ANACO</name>
<dbReference type="GO" id="GO:0003729">
    <property type="term" value="F:mRNA binding"/>
    <property type="evidence" value="ECO:0007669"/>
    <property type="project" value="UniProtKB-ARBA"/>
</dbReference>
<feature type="repeat" description="PPR" evidence="6">
    <location>
        <begin position="684"/>
        <end position="718"/>
    </location>
</feature>
<organism evidence="8 9">
    <name type="scientific">Ananas comosus</name>
    <name type="common">Pineapple</name>
    <name type="synonym">Ananas ananas</name>
    <dbReference type="NCBI Taxonomy" id="4615"/>
    <lineage>
        <taxon>Eukaryota</taxon>
        <taxon>Viridiplantae</taxon>
        <taxon>Streptophyta</taxon>
        <taxon>Embryophyta</taxon>
        <taxon>Tracheophyta</taxon>
        <taxon>Spermatophyta</taxon>
        <taxon>Magnoliopsida</taxon>
        <taxon>Liliopsida</taxon>
        <taxon>Poales</taxon>
        <taxon>Bromeliaceae</taxon>
        <taxon>Bromelioideae</taxon>
        <taxon>Ananas</taxon>
    </lineage>
</organism>
<dbReference type="InterPro" id="IPR011990">
    <property type="entry name" value="TPR-like_helical_dom_sf"/>
</dbReference>
<keyword evidence="4" id="KW-0809">Transit peptide</keyword>
<dbReference type="Pfam" id="PF01535">
    <property type="entry name" value="PPR"/>
    <property type="match status" value="2"/>
</dbReference>
<evidence type="ECO:0000256" key="3">
    <source>
        <dbReference type="ARBA" id="ARBA00022737"/>
    </source>
</evidence>
<evidence type="ECO:0000259" key="7">
    <source>
        <dbReference type="Pfam" id="PF17177"/>
    </source>
</evidence>
<dbReference type="InterPro" id="IPR033443">
    <property type="entry name" value="PROP1-like_PPR_dom"/>
</dbReference>
<dbReference type="PROSITE" id="PS51375">
    <property type="entry name" value="PPR"/>
    <property type="match status" value="4"/>
</dbReference>
<feature type="repeat" description="PPR" evidence="6">
    <location>
        <begin position="144"/>
        <end position="178"/>
    </location>
</feature>
<reference evidence="8 9" key="1">
    <citation type="journal article" date="2016" name="DNA Res.">
        <title>The draft genome of MD-2 pineapple using hybrid error correction of long reads.</title>
        <authorList>
            <person name="Redwan R.M."/>
            <person name="Saidin A."/>
            <person name="Kumar S.V."/>
        </authorList>
    </citation>
    <scope>NUCLEOTIDE SEQUENCE [LARGE SCALE GENOMIC DNA]</scope>
    <source>
        <strain evidence="9">cv. MD2</strain>
        <tissue evidence="8">Leaf</tissue>
    </source>
</reference>
<evidence type="ECO:0000256" key="4">
    <source>
        <dbReference type="ARBA" id="ARBA00022946"/>
    </source>
</evidence>
<evidence type="ECO:0000256" key="5">
    <source>
        <dbReference type="ARBA" id="ARBA00023128"/>
    </source>
</evidence>
<feature type="repeat" description="PPR" evidence="6">
    <location>
        <begin position="649"/>
        <end position="683"/>
    </location>
</feature>
<feature type="domain" description="PROP1-like PPR" evidence="7">
    <location>
        <begin position="150"/>
        <end position="330"/>
    </location>
</feature>
<dbReference type="AlphaFoldDB" id="A0A199VK99"/>
<comment type="caution">
    <text evidence="8">The sequence shown here is derived from an EMBL/GenBank/DDBJ whole genome shotgun (WGS) entry which is preliminary data.</text>
</comment>